<keyword evidence="1" id="KW-0812">Transmembrane</keyword>
<keyword evidence="1" id="KW-0472">Membrane</keyword>
<protein>
    <submittedName>
        <fullName evidence="2">Uncharacterized protein</fullName>
    </submittedName>
</protein>
<accession>A0AAU7E3L3</accession>
<evidence type="ECO:0000256" key="1">
    <source>
        <dbReference type="SAM" id="Phobius"/>
    </source>
</evidence>
<organism evidence="2">
    <name type="scientific">Campylobacter sp. CCS1377</name>
    <dbReference type="NCBI Taxonomy" id="3158229"/>
    <lineage>
        <taxon>Bacteria</taxon>
        <taxon>Pseudomonadati</taxon>
        <taxon>Campylobacterota</taxon>
        <taxon>Epsilonproteobacteria</taxon>
        <taxon>Campylobacterales</taxon>
        <taxon>Campylobacteraceae</taxon>
        <taxon>Campylobacter</taxon>
    </lineage>
</organism>
<gene>
    <name evidence="2" type="ORF">AAH949_05145</name>
</gene>
<reference evidence="2" key="1">
    <citation type="submission" date="2024-05" db="EMBL/GenBank/DDBJ databases">
        <title>Campylobacter coli isolated from environmental waters in Slovenia.</title>
        <authorList>
            <person name="Zautner A.E."/>
            <person name="Bunk B."/>
            <person name="Riedel T."/>
            <person name="Sproeer C."/>
        </authorList>
    </citation>
    <scope>NUCLEOTIDE SEQUENCE</scope>
    <source>
        <strain evidence="2">CCS1377</strain>
    </source>
</reference>
<dbReference type="RefSeq" id="WP_348518123.1">
    <property type="nucleotide sequence ID" value="NZ_CP155620.1"/>
</dbReference>
<keyword evidence="1" id="KW-1133">Transmembrane helix</keyword>
<feature type="transmembrane region" description="Helical" evidence="1">
    <location>
        <begin position="12"/>
        <end position="32"/>
    </location>
</feature>
<proteinExistence type="predicted"/>
<sequence length="123" mass="14290">MSDLMLLIDKGGVIAVLTIGFLMACFIAYELFKKFDKTQSILNENKNFIKKGVDTQERMLNELKVNNQISKAQLESSNKIIELHSKLIGDKLDNINHNINELKFEIKRYENSELIEIMRKKEN</sequence>
<dbReference type="AlphaFoldDB" id="A0AAU7E3L3"/>
<dbReference type="EMBL" id="CP155620">
    <property type="protein sequence ID" value="XBJ28493.1"/>
    <property type="molecule type" value="Genomic_DNA"/>
</dbReference>
<evidence type="ECO:0000313" key="2">
    <source>
        <dbReference type="EMBL" id="XBJ28493.1"/>
    </source>
</evidence>
<name>A0AAU7E3L3_9BACT</name>